<accession>A0A1M4Z1M8</accession>
<dbReference type="Pfam" id="PF13183">
    <property type="entry name" value="Fer4_8"/>
    <property type="match status" value="1"/>
</dbReference>
<evidence type="ECO:0000256" key="6">
    <source>
        <dbReference type="PIRNR" id="PIRNR000139"/>
    </source>
</evidence>
<keyword evidence="2 6" id="KW-0479">Metal-binding</keyword>
<evidence type="ECO:0000256" key="4">
    <source>
        <dbReference type="ARBA" id="ARBA00023004"/>
    </source>
</evidence>
<keyword evidence="4 6" id="KW-0408">Iron</keyword>
<dbReference type="GO" id="GO:0046872">
    <property type="term" value="F:metal ion binding"/>
    <property type="evidence" value="ECO:0007669"/>
    <property type="project" value="UniProtKB-UniRule"/>
</dbReference>
<protein>
    <recommendedName>
        <fullName evidence="6">Glycolate oxidase iron-sulfur subunit</fullName>
        <ecNumber evidence="6">1.1.99.14</ecNumber>
    </recommendedName>
</protein>
<keyword evidence="6" id="KW-0813">Transport</keyword>
<gene>
    <name evidence="8" type="ORF">SAMN02745218_01503</name>
</gene>
<organism evidence="8 9">
    <name type="scientific">Desulfofundulus australicus DSM 11792</name>
    <dbReference type="NCBI Taxonomy" id="1121425"/>
    <lineage>
        <taxon>Bacteria</taxon>
        <taxon>Bacillati</taxon>
        <taxon>Bacillota</taxon>
        <taxon>Clostridia</taxon>
        <taxon>Eubacteriales</taxon>
        <taxon>Peptococcaceae</taxon>
        <taxon>Desulfofundulus</taxon>
    </lineage>
</organism>
<proteinExistence type="predicted"/>
<dbReference type="EMBL" id="FQUW01000015">
    <property type="protein sequence ID" value="SHF11983.1"/>
    <property type="molecule type" value="Genomic_DNA"/>
</dbReference>
<dbReference type="OrthoDB" id="9794954at2"/>
<evidence type="ECO:0000313" key="8">
    <source>
        <dbReference type="EMBL" id="SHF11983.1"/>
    </source>
</evidence>
<dbReference type="GO" id="GO:0019154">
    <property type="term" value="F:glycolate dehydrogenase activity"/>
    <property type="evidence" value="ECO:0007669"/>
    <property type="project" value="UniProtKB-EC"/>
</dbReference>
<dbReference type="PROSITE" id="PS00198">
    <property type="entry name" value="4FE4S_FER_1"/>
    <property type="match status" value="2"/>
</dbReference>
<comment type="function">
    <text evidence="6">Component of a complex that catalyzes the oxidation of glycolate to glyoxylate.</text>
</comment>
<sequence length="424" mass="46861">MSIFNGLAAVEEEILKCMKCGNCQAVCPLYKESRQEPAVARGKIRLAAAVLDGRLKPAETLARRFDLCLTCLACVATCPSGVKVDRIILAARTAMVREKGLPFIKKTAFTGLSRPHLFDLGIKTAARLQGVFFKRLEQEKMQPRFPLGLELRRIVPPLASVPFRDRVAETHKVERPAATVAFFTGCMTNYLYPEIGQATLRVLKAHGVNVIIPRMQHCCGAPLLYNGAADMAREMAKSHVDLFGSIRARADAIITVCGTCGEAFKHLYPELLDTTPGYGKKAREVADRIMDITRFLYRLPFNPNLFRAPELSITYHQPCHLGRGLGVVQEPLSIIRSIAGVIYQPLKEPGRCCGNAGSFSLTHYDLSYRVLAHKLRDIKSSGAQMVITGCPACRMHLNDGLTQEQMPQKAVHTIEFLAGILAER</sequence>
<dbReference type="RefSeq" id="WP_073164696.1">
    <property type="nucleotide sequence ID" value="NZ_FQUW01000015.1"/>
</dbReference>
<evidence type="ECO:0000256" key="3">
    <source>
        <dbReference type="ARBA" id="ARBA00022737"/>
    </source>
</evidence>
<keyword evidence="1 6" id="KW-0004">4Fe-4S</keyword>
<dbReference type="Gene3D" id="1.10.1060.10">
    <property type="entry name" value="Alpha-helical ferredoxin"/>
    <property type="match status" value="1"/>
</dbReference>
<comment type="catalytic activity">
    <reaction evidence="6">
        <text>glycolate + A = glyoxylate + AH2</text>
        <dbReference type="Rhea" id="RHEA:21264"/>
        <dbReference type="ChEBI" id="CHEBI:13193"/>
        <dbReference type="ChEBI" id="CHEBI:17499"/>
        <dbReference type="ChEBI" id="CHEBI:29805"/>
        <dbReference type="ChEBI" id="CHEBI:36655"/>
        <dbReference type="EC" id="1.1.99.14"/>
    </reaction>
</comment>
<name>A0A1M4Z1M8_9FIRM</name>
<evidence type="ECO:0000256" key="5">
    <source>
        <dbReference type="ARBA" id="ARBA00023014"/>
    </source>
</evidence>
<reference evidence="9" key="1">
    <citation type="submission" date="2016-11" db="EMBL/GenBank/DDBJ databases">
        <authorList>
            <person name="Varghese N."/>
            <person name="Submissions S."/>
        </authorList>
    </citation>
    <scope>NUCLEOTIDE SEQUENCE [LARGE SCALE GENOMIC DNA]</scope>
    <source>
        <strain evidence="9">DSM 11792</strain>
    </source>
</reference>
<dbReference type="AlphaFoldDB" id="A0A1M4Z1M8"/>
<keyword evidence="3" id="KW-0677">Repeat</keyword>
<dbReference type="InterPro" id="IPR004017">
    <property type="entry name" value="Cys_rich_dom"/>
</dbReference>
<keyword evidence="9" id="KW-1185">Reference proteome</keyword>
<evidence type="ECO:0000256" key="2">
    <source>
        <dbReference type="ARBA" id="ARBA00022723"/>
    </source>
</evidence>
<dbReference type="InterPro" id="IPR009051">
    <property type="entry name" value="Helical_ferredxn"/>
</dbReference>
<dbReference type="Proteomes" id="UP000184196">
    <property type="component" value="Unassembled WGS sequence"/>
</dbReference>
<dbReference type="PANTHER" id="PTHR32479:SF20">
    <property type="entry name" value="GLYCOLATE OXIDASE IRON-SULFUR SUBUNIT"/>
    <property type="match status" value="1"/>
</dbReference>
<feature type="domain" description="4Fe-4S ferredoxin-type" evidence="7">
    <location>
        <begin position="59"/>
        <end position="87"/>
    </location>
</feature>
<keyword evidence="6" id="KW-0249">Electron transport</keyword>
<dbReference type="InterPro" id="IPR012257">
    <property type="entry name" value="Glc_ox_4Fe-4S"/>
</dbReference>
<dbReference type="PANTHER" id="PTHR32479">
    <property type="entry name" value="GLYCOLATE OXIDASE IRON-SULFUR SUBUNIT"/>
    <property type="match status" value="1"/>
</dbReference>
<evidence type="ECO:0000259" key="7">
    <source>
        <dbReference type="PROSITE" id="PS51379"/>
    </source>
</evidence>
<evidence type="ECO:0000256" key="1">
    <source>
        <dbReference type="ARBA" id="ARBA00022485"/>
    </source>
</evidence>
<feature type="domain" description="4Fe-4S ferredoxin-type" evidence="7">
    <location>
        <begin position="6"/>
        <end position="37"/>
    </location>
</feature>
<dbReference type="EC" id="1.1.99.14" evidence="6"/>
<dbReference type="PROSITE" id="PS51379">
    <property type="entry name" value="4FE4S_FER_2"/>
    <property type="match status" value="2"/>
</dbReference>
<comment type="cofactor">
    <cofactor evidence="6">
        <name>[4Fe-4S] cluster</name>
        <dbReference type="ChEBI" id="CHEBI:49883"/>
    </cofactor>
    <text evidence="6">Binds 2 [4Fe-4S] clusters.</text>
</comment>
<dbReference type="GO" id="GO:0051539">
    <property type="term" value="F:4 iron, 4 sulfur cluster binding"/>
    <property type="evidence" value="ECO:0007669"/>
    <property type="project" value="UniProtKB-UniRule"/>
</dbReference>
<dbReference type="InterPro" id="IPR017900">
    <property type="entry name" value="4Fe4S_Fe_S_CS"/>
</dbReference>
<dbReference type="Pfam" id="PF02754">
    <property type="entry name" value="CCG"/>
    <property type="match status" value="2"/>
</dbReference>
<evidence type="ECO:0000313" key="9">
    <source>
        <dbReference type="Proteomes" id="UP000184196"/>
    </source>
</evidence>
<dbReference type="SUPFAM" id="SSF46548">
    <property type="entry name" value="alpha-helical ferredoxin"/>
    <property type="match status" value="1"/>
</dbReference>
<comment type="catalytic activity">
    <reaction evidence="6">
        <text>(R)-lactate + A = pyruvate + AH2</text>
        <dbReference type="Rhea" id="RHEA:15089"/>
        <dbReference type="ChEBI" id="CHEBI:13193"/>
        <dbReference type="ChEBI" id="CHEBI:15361"/>
        <dbReference type="ChEBI" id="CHEBI:16004"/>
        <dbReference type="ChEBI" id="CHEBI:17499"/>
    </reaction>
</comment>
<dbReference type="InterPro" id="IPR017896">
    <property type="entry name" value="4Fe4S_Fe-S-bd"/>
</dbReference>
<dbReference type="PIRSF" id="PIRSF000139">
    <property type="entry name" value="Glc_ox_4Fe-4S"/>
    <property type="match status" value="1"/>
</dbReference>
<keyword evidence="5 6" id="KW-0411">Iron-sulfur</keyword>